<dbReference type="Proteomes" id="UP000366051">
    <property type="component" value="Chromosome"/>
</dbReference>
<keyword evidence="13" id="KW-1185">Reference proteome</keyword>
<dbReference type="Pfam" id="PF00005">
    <property type="entry name" value="ABC_tran"/>
    <property type="match status" value="1"/>
</dbReference>
<evidence type="ECO:0000256" key="1">
    <source>
        <dbReference type="ARBA" id="ARBA00005417"/>
    </source>
</evidence>
<dbReference type="PANTHER" id="PTHR24220">
    <property type="entry name" value="IMPORT ATP-BINDING PROTEIN"/>
    <property type="match status" value="1"/>
</dbReference>
<evidence type="ECO:0000313" key="13">
    <source>
        <dbReference type="Proteomes" id="UP000366051"/>
    </source>
</evidence>
<sequence>MIQMFNVSKTYPNGVQALANVNVRIQKGSFVFLVGPSGAGKSTFIKLLFREETPTEGQIIFNGRSLVRMREKEVPQLRRQMGVVFQDFRLLPQKTVYDNVAFAMEVVESPGKMIRYRVPQVLEMVGLEKKANLYPHQLSGGEQQRVSIARAIVNEPALIIADEPTGNLDPQTATDIMDLLLQINRRGTTIIMATHARDIVDALRQRVIAIEGGQIVRDEERGSYKDEREKDWEKEKDKGT</sequence>
<dbReference type="InterPro" id="IPR005286">
    <property type="entry name" value="Cell_div_FtsE"/>
</dbReference>
<dbReference type="FunFam" id="3.40.50.300:FF:000056">
    <property type="entry name" value="Cell division ATP-binding protein FtsE"/>
    <property type="match status" value="1"/>
</dbReference>
<dbReference type="AlphaFoldDB" id="A0A5Q2N6H5"/>
<proteinExistence type="inferred from homology"/>
<keyword evidence="3 9" id="KW-1003">Cell membrane</keyword>
<dbReference type="EMBL" id="CP045875">
    <property type="protein sequence ID" value="QGG49236.1"/>
    <property type="molecule type" value="Genomic_DNA"/>
</dbReference>
<evidence type="ECO:0000256" key="9">
    <source>
        <dbReference type="RuleBase" id="RU365094"/>
    </source>
</evidence>
<reference evidence="13" key="1">
    <citation type="submission" date="2019-11" db="EMBL/GenBank/DDBJ databases">
        <title>Genome sequence of Heliorestis convoluta strain HH, an alkaliphilic and minimalistic phototrophic bacterium from a soda lake in Egypt.</title>
        <authorList>
            <person name="Dewey E.D."/>
            <person name="Stokes L.M."/>
            <person name="Burchell B.M."/>
            <person name="Shaffer K.N."/>
            <person name="Huntington A.M."/>
            <person name="Baker J.M."/>
            <person name="Nadendla S."/>
            <person name="Giglio M.G."/>
            <person name="Touchman J.W."/>
            <person name="Blankenship R.E."/>
            <person name="Madigan M.T."/>
            <person name="Sattley W.M."/>
        </authorList>
    </citation>
    <scope>NUCLEOTIDE SEQUENCE [LARGE SCALE GENOMIC DNA]</scope>
    <source>
        <strain evidence="13">HH</strain>
    </source>
</reference>
<keyword evidence="7 9" id="KW-0472">Membrane</keyword>
<evidence type="ECO:0000259" key="11">
    <source>
        <dbReference type="PROSITE" id="PS50893"/>
    </source>
</evidence>
<dbReference type="PROSITE" id="PS50893">
    <property type="entry name" value="ABC_TRANSPORTER_2"/>
    <property type="match status" value="1"/>
</dbReference>
<dbReference type="SUPFAM" id="SSF52540">
    <property type="entry name" value="P-loop containing nucleoside triphosphate hydrolases"/>
    <property type="match status" value="1"/>
</dbReference>
<dbReference type="NCBIfam" id="TIGR02673">
    <property type="entry name" value="FtsE"/>
    <property type="match status" value="1"/>
</dbReference>
<dbReference type="InterPro" id="IPR027417">
    <property type="entry name" value="P-loop_NTPase"/>
</dbReference>
<evidence type="ECO:0000256" key="2">
    <source>
        <dbReference type="ARBA" id="ARBA00020019"/>
    </source>
</evidence>
<dbReference type="SMART" id="SM00382">
    <property type="entry name" value="AAA"/>
    <property type="match status" value="1"/>
</dbReference>
<organism evidence="12 13">
    <name type="scientific">Heliorestis convoluta</name>
    <dbReference type="NCBI Taxonomy" id="356322"/>
    <lineage>
        <taxon>Bacteria</taxon>
        <taxon>Bacillati</taxon>
        <taxon>Bacillota</taxon>
        <taxon>Clostridia</taxon>
        <taxon>Eubacteriales</taxon>
        <taxon>Heliobacteriaceae</taxon>
        <taxon>Heliorestis</taxon>
    </lineage>
</organism>
<evidence type="ECO:0000256" key="6">
    <source>
        <dbReference type="ARBA" id="ARBA00022840"/>
    </source>
</evidence>
<feature type="region of interest" description="Disordered" evidence="10">
    <location>
        <begin position="218"/>
        <end position="240"/>
    </location>
</feature>
<evidence type="ECO:0000313" key="12">
    <source>
        <dbReference type="EMBL" id="QGG49236.1"/>
    </source>
</evidence>
<evidence type="ECO:0000256" key="5">
    <source>
        <dbReference type="ARBA" id="ARBA00022741"/>
    </source>
</evidence>
<accession>A0A5Q2N6H5</accession>
<keyword evidence="5 9" id="KW-0547">Nucleotide-binding</keyword>
<dbReference type="KEGG" id="hcv:FTV88_3162"/>
<dbReference type="InterPro" id="IPR015854">
    <property type="entry name" value="ABC_transpr_LolD-like"/>
</dbReference>
<evidence type="ECO:0000256" key="3">
    <source>
        <dbReference type="ARBA" id="ARBA00022475"/>
    </source>
</evidence>
<keyword evidence="6 9" id="KW-0067">ATP-binding</keyword>
<comment type="function">
    <text evidence="9">Part of the ABC transporter FtsEX involved in cellular division.</text>
</comment>
<evidence type="ECO:0000256" key="8">
    <source>
        <dbReference type="ARBA" id="ARBA00023306"/>
    </source>
</evidence>
<comment type="subunit">
    <text evidence="9">Homodimer. Forms a membrane-associated complex with FtsX.</text>
</comment>
<protein>
    <recommendedName>
        <fullName evidence="2 9">Cell division ATP-binding protein FtsE</fullName>
    </recommendedName>
</protein>
<evidence type="ECO:0000256" key="7">
    <source>
        <dbReference type="ARBA" id="ARBA00023136"/>
    </source>
</evidence>
<comment type="subcellular location">
    <subcellularLocation>
        <location evidence="9">Cell membrane</location>
        <topology evidence="9">Peripheral membrane protein</topology>
        <orientation evidence="9">Cytoplasmic side</orientation>
    </subcellularLocation>
</comment>
<dbReference type="OrthoDB" id="9802264at2"/>
<dbReference type="GO" id="GO:0005524">
    <property type="term" value="F:ATP binding"/>
    <property type="evidence" value="ECO:0007669"/>
    <property type="project" value="UniProtKB-UniRule"/>
</dbReference>
<dbReference type="GO" id="GO:0005886">
    <property type="term" value="C:plasma membrane"/>
    <property type="evidence" value="ECO:0007669"/>
    <property type="project" value="UniProtKB-SubCell"/>
</dbReference>
<comment type="similarity">
    <text evidence="1 9">Belongs to the ABC transporter superfamily.</text>
</comment>
<name>A0A5Q2N6H5_9FIRM</name>
<evidence type="ECO:0000256" key="10">
    <source>
        <dbReference type="SAM" id="MobiDB-lite"/>
    </source>
</evidence>
<dbReference type="RefSeq" id="WP_153726257.1">
    <property type="nucleotide sequence ID" value="NZ_CP045875.1"/>
</dbReference>
<dbReference type="InterPro" id="IPR003593">
    <property type="entry name" value="AAA+_ATPase"/>
</dbReference>
<dbReference type="PANTHER" id="PTHR24220:SF470">
    <property type="entry name" value="CELL DIVISION ATP-BINDING PROTEIN FTSE"/>
    <property type="match status" value="1"/>
</dbReference>
<dbReference type="PROSITE" id="PS00211">
    <property type="entry name" value="ABC_TRANSPORTER_1"/>
    <property type="match status" value="1"/>
</dbReference>
<keyword evidence="4 9" id="KW-0132">Cell division</keyword>
<evidence type="ECO:0000256" key="4">
    <source>
        <dbReference type="ARBA" id="ARBA00022618"/>
    </source>
</evidence>
<keyword evidence="8 9" id="KW-0131">Cell cycle</keyword>
<dbReference type="InterPro" id="IPR003439">
    <property type="entry name" value="ABC_transporter-like_ATP-bd"/>
</dbReference>
<dbReference type="GO" id="GO:0051301">
    <property type="term" value="P:cell division"/>
    <property type="evidence" value="ECO:0007669"/>
    <property type="project" value="UniProtKB-UniRule"/>
</dbReference>
<dbReference type="GO" id="GO:0016887">
    <property type="term" value="F:ATP hydrolysis activity"/>
    <property type="evidence" value="ECO:0007669"/>
    <property type="project" value="InterPro"/>
</dbReference>
<feature type="domain" description="ABC transporter" evidence="11">
    <location>
        <begin position="2"/>
        <end position="237"/>
    </location>
</feature>
<dbReference type="Gene3D" id="3.40.50.300">
    <property type="entry name" value="P-loop containing nucleotide triphosphate hydrolases"/>
    <property type="match status" value="1"/>
</dbReference>
<dbReference type="GO" id="GO:0022857">
    <property type="term" value="F:transmembrane transporter activity"/>
    <property type="evidence" value="ECO:0007669"/>
    <property type="project" value="TreeGrafter"/>
</dbReference>
<gene>
    <name evidence="9 12" type="primary">ftsE</name>
    <name evidence="12" type="ORF">FTV88_3162</name>
</gene>
<dbReference type="InterPro" id="IPR017871">
    <property type="entry name" value="ABC_transporter-like_CS"/>
</dbReference>